<dbReference type="STRING" id="29321.AAV33_01975"/>
<dbReference type="HOGENOM" id="CLU_062592_4_1_11"/>
<organism evidence="4 7">
    <name type="scientific">Corynebacterium otitidis ATCC 51513</name>
    <dbReference type="NCBI Taxonomy" id="883169"/>
    <lineage>
        <taxon>Bacteria</taxon>
        <taxon>Bacillati</taxon>
        <taxon>Actinomycetota</taxon>
        <taxon>Actinomycetes</taxon>
        <taxon>Mycobacteriales</taxon>
        <taxon>Corynebacteriaceae</taxon>
        <taxon>Corynebacterium</taxon>
    </lineage>
</organism>
<evidence type="ECO:0000313" key="7">
    <source>
        <dbReference type="Proteomes" id="UP000011016"/>
    </source>
</evidence>
<dbReference type="eggNOG" id="COG3764">
    <property type="taxonomic scope" value="Bacteria"/>
</dbReference>
<feature type="region of interest" description="Disordered" evidence="2">
    <location>
        <begin position="1"/>
        <end position="23"/>
    </location>
</feature>
<comment type="caution">
    <text evidence="4">The sequence shown here is derived from an EMBL/GenBank/DDBJ whole genome shotgun (WGS) entry which is preliminary data.</text>
</comment>
<feature type="transmembrane region" description="Helical" evidence="3">
    <location>
        <begin position="29"/>
        <end position="50"/>
    </location>
</feature>
<keyword evidence="6" id="KW-1185">Reference proteome</keyword>
<feature type="region of interest" description="Disordered" evidence="2">
    <location>
        <begin position="52"/>
        <end position="95"/>
    </location>
</feature>
<dbReference type="InterPro" id="IPR023365">
    <property type="entry name" value="Sortase_dom-sf"/>
</dbReference>
<accession>I7LCB0</accession>
<dbReference type="Pfam" id="PF04203">
    <property type="entry name" value="Sortase"/>
    <property type="match status" value="1"/>
</dbReference>
<dbReference type="PATRIC" id="fig|883169.3.peg.1259"/>
<sequence>MTHDADAQHSQPDGGDQAADEDHKRRSPVGIIIAVVAVVALVIGIGAWAISSNSGDDEENPIAGQEAAPEEDIPPVDDSGEQEHELEPAPGEREGVEGMAISVDGETAPVDFVQVTDQGVLLPPQDVSRVGWYSASAIPGEYGEGSSVITGHVNFAGQGEGFARRFVDLAEGSEVIVHVNGEDRAFRVSEPPEHVTKGDALPEVVNQAEGDNRLVLITCGGEFVGGQLGYADNVITVADPV</sequence>
<keyword evidence="3" id="KW-1133">Transmembrane helix</keyword>
<name>I7LCB0_9CORY</name>
<dbReference type="GO" id="GO:0016787">
    <property type="term" value="F:hydrolase activity"/>
    <property type="evidence" value="ECO:0007669"/>
    <property type="project" value="UniProtKB-KW"/>
</dbReference>
<evidence type="ECO:0000313" key="6">
    <source>
        <dbReference type="Proteomes" id="UP000006078"/>
    </source>
</evidence>
<evidence type="ECO:0000256" key="2">
    <source>
        <dbReference type="SAM" id="MobiDB-lite"/>
    </source>
</evidence>
<dbReference type="CDD" id="cd05829">
    <property type="entry name" value="Sortase_F"/>
    <property type="match status" value="1"/>
</dbReference>
<dbReference type="AlphaFoldDB" id="I7LCB0"/>
<feature type="compositionally biased region" description="Basic and acidic residues" evidence="2">
    <location>
        <begin position="81"/>
        <end position="95"/>
    </location>
</feature>
<reference evidence="4 7" key="1">
    <citation type="journal article" date="2012" name="J. Bacteriol.">
        <title>Draft Genome Sequence of Turicella otitidis ATCC 51513, Isolated from Middle Ear Fluid from a Child with Otitis Media.</title>
        <authorList>
            <person name="Brinkrolf K."/>
            <person name="Schneider J."/>
            <person name="Knecht M."/>
            <person name="Ruckert C."/>
            <person name="Tauch A."/>
        </authorList>
    </citation>
    <scope>NUCLEOTIDE SEQUENCE [LARGE SCALE GENOMIC DNA]</scope>
    <source>
        <strain evidence="4 7">ATCC 51513</strain>
    </source>
</reference>
<reference evidence="5 6" key="2">
    <citation type="submission" date="2012-08" db="EMBL/GenBank/DDBJ databases">
        <title>The Genome Sequence of Turicella otitidis ATCC 51513.</title>
        <authorList>
            <consortium name="The Broad Institute Genome Sequencing Platform"/>
            <person name="Earl A."/>
            <person name="Ward D."/>
            <person name="Feldgarden M."/>
            <person name="Gevers D."/>
            <person name="Huys G."/>
            <person name="Walker B."/>
            <person name="Young S.K."/>
            <person name="Zeng Q."/>
            <person name="Gargeya S."/>
            <person name="Fitzgerald M."/>
            <person name="Haas B."/>
            <person name="Abouelleil A."/>
            <person name="Alvarado L."/>
            <person name="Arachchi H.M."/>
            <person name="Berlin A.M."/>
            <person name="Chapman S.B."/>
            <person name="Goldberg J."/>
            <person name="Griggs A."/>
            <person name="Gujja S."/>
            <person name="Hansen M."/>
            <person name="Howarth C."/>
            <person name="Imamovic A."/>
            <person name="Larimer J."/>
            <person name="McCowen C."/>
            <person name="Montmayeur A."/>
            <person name="Murphy C."/>
            <person name="Neiman D."/>
            <person name="Pearson M."/>
            <person name="Priest M."/>
            <person name="Roberts A."/>
            <person name="Saif S."/>
            <person name="Shea T."/>
            <person name="Sisk P."/>
            <person name="Sykes S."/>
            <person name="Wortman J."/>
            <person name="Nusbaum C."/>
            <person name="Birren B."/>
        </authorList>
    </citation>
    <scope>NUCLEOTIDE SEQUENCE [LARGE SCALE GENOMIC DNA]</scope>
    <source>
        <strain evidence="5 6">ATCC 51513</strain>
    </source>
</reference>
<dbReference type="EMBL" id="AHAE01000062">
    <property type="protein sequence ID" value="EJZ81793.1"/>
    <property type="molecule type" value="Genomic_DNA"/>
</dbReference>
<dbReference type="InterPro" id="IPR005754">
    <property type="entry name" value="Sortase"/>
</dbReference>
<dbReference type="InterPro" id="IPR042001">
    <property type="entry name" value="Sortase_F"/>
</dbReference>
<evidence type="ECO:0000256" key="1">
    <source>
        <dbReference type="ARBA" id="ARBA00022801"/>
    </source>
</evidence>
<dbReference type="Proteomes" id="UP000011016">
    <property type="component" value="Unassembled WGS sequence"/>
</dbReference>
<keyword evidence="3" id="KW-0472">Membrane</keyword>
<dbReference type="EMBL" id="CAJZ01000149">
    <property type="protein sequence ID" value="CCI83794.1"/>
    <property type="molecule type" value="Genomic_DNA"/>
</dbReference>
<dbReference type="RefSeq" id="WP_004601200.1">
    <property type="nucleotide sequence ID" value="NZ_HF541867.1"/>
</dbReference>
<evidence type="ECO:0000313" key="5">
    <source>
        <dbReference type="EMBL" id="EJZ81793.1"/>
    </source>
</evidence>
<feature type="compositionally biased region" description="Acidic residues" evidence="2">
    <location>
        <begin position="68"/>
        <end position="80"/>
    </location>
</feature>
<keyword evidence="1" id="KW-0378">Hydrolase</keyword>
<proteinExistence type="predicted"/>
<gene>
    <name evidence="4" type="ORF">BN46_1068</name>
    <name evidence="5" type="ORF">HMPREF9719_01310</name>
</gene>
<dbReference type="Gene3D" id="2.40.260.10">
    <property type="entry name" value="Sortase"/>
    <property type="match status" value="1"/>
</dbReference>
<evidence type="ECO:0000256" key="3">
    <source>
        <dbReference type="SAM" id="Phobius"/>
    </source>
</evidence>
<dbReference type="Proteomes" id="UP000006078">
    <property type="component" value="Unassembled WGS sequence"/>
</dbReference>
<dbReference type="OrthoDB" id="525039at2"/>
<evidence type="ECO:0000313" key="4">
    <source>
        <dbReference type="EMBL" id="CCI83794.1"/>
    </source>
</evidence>
<keyword evidence="3" id="KW-0812">Transmembrane</keyword>
<dbReference type="SUPFAM" id="SSF63817">
    <property type="entry name" value="Sortase"/>
    <property type="match status" value="1"/>
</dbReference>
<protein>
    <submittedName>
        <fullName evidence="4 5">Sortase</fullName>
    </submittedName>
</protein>